<dbReference type="InterPro" id="IPR001647">
    <property type="entry name" value="HTH_TetR"/>
</dbReference>
<dbReference type="GO" id="GO:0000976">
    <property type="term" value="F:transcription cis-regulatory region binding"/>
    <property type="evidence" value="ECO:0007669"/>
    <property type="project" value="TreeGrafter"/>
</dbReference>
<gene>
    <name evidence="6" type="ORF">FHS75_000080</name>
</gene>
<dbReference type="PROSITE" id="PS50977">
    <property type="entry name" value="HTH_TETR_2"/>
    <property type="match status" value="1"/>
</dbReference>
<evidence type="ECO:0000313" key="6">
    <source>
        <dbReference type="EMBL" id="NYH93775.1"/>
    </source>
</evidence>
<evidence type="ECO:0000256" key="3">
    <source>
        <dbReference type="ARBA" id="ARBA00023163"/>
    </source>
</evidence>
<sequence>MPRSAAALSTLAPQGLPRKDAGLQERRSAETRQVILEATIRCLARHGYSKTTTTLVASEARASRGAMLHHYPTRQALIAATIEYAFYKRMKTFIATIRSLSESDRIERNKGIFLELRSLQSEEYQAYLELHVAARTDPELRDVFFPRAKRYDAVWRDEIAKAFPEWTELGEAFPRACELTRATLEGLMLNRDIWDDPANERVVVELLSRILTMIREGRIEVPEAS</sequence>
<dbReference type="PANTHER" id="PTHR30055:SF234">
    <property type="entry name" value="HTH-TYPE TRANSCRIPTIONAL REGULATOR BETI"/>
    <property type="match status" value="1"/>
</dbReference>
<dbReference type="RefSeq" id="WP_179405750.1">
    <property type="nucleotide sequence ID" value="NZ_BMGF01000001.1"/>
</dbReference>
<accession>A0A7Y9XSK8</accession>
<dbReference type="Proteomes" id="UP000522081">
    <property type="component" value="Unassembled WGS sequence"/>
</dbReference>
<proteinExistence type="predicted"/>
<dbReference type="SUPFAM" id="SSF46689">
    <property type="entry name" value="Homeodomain-like"/>
    <property type="match status" value="1"/>
</dbReference>
<evidence type="ECO:0000256" key="1">
    <source>
        <dbReference type="ARBA" id="ARBA00023015"/>
    </source>
</evidence>
<dbReference type="Gene3D" id="1.10.357.10">
    <property type="entry name" value="Tetracycline Repressor, domain 2"/>
    <property type="match status" value="1"/>
</dbReference>
<dbReference type="Pfam" id="PF00440">
    <property type="entry name" value="TetR_N"/>
    <property type="match status" value="1"/>
</dbReference>
<name>A0A7Y9XSK8_9SPHN</name>
<keyword evidence="3" id="KW-0804">Transcription</keyword>
<feature type="DNA-binding region" description="H-T-H motif" evidence="4">
    <location>
        <begin position="52"/>
        <end position="71"/>
    </location>
</feature>
<protein>
    <submittedName>
        <fullName evidence="6">AcrR family transcriptional regulator</fullName>
    </submittedName>
</protein>
<evidence type="ECO:0000313" key="7">
    <source>
        <dbReference type="Proteomes" id="UP000522081"/>
    </source>
</evidence>
<dbReference type="InterPro" id="IPR009057">
    <property type="entry name" value="Homeodomain-like_sf"/>
</dbReference>
<evidence type="ECO:0000259" key="5">
    <source>
        <dbReference type="PROSITE" id="PS50977"/>
    </source>
</evidence>
<dbReference type="PRINTS" id="PR00455">
    <property type="entry name" value="HTHTETR"/>
</dbReference>
<dbReference type="PANTHER" id="PTHR30055">
    <property type="entry name" value="HTH-TYPE TRANSCRIPTIONAL REGULATOR RUTR"/>
    <property type="match status" value="1"/>
</dbReference>
<reference evidence="6 7" key="1">
    <citation type="submission" date="2020-07" db="EMBL/GenBank/DDBJ databases">
        <title>Genomic Encyclopedia of Type Strains, Phase IV (KMG-IV): sequencing the most valuable type-strain genomes for metagenomic binning, comparative biology and taxonomic classification.</title>
        <authorList>
            <person name="Goeker M."/>
        </authorList>
    </citation>
    <scope>NUCLEOTIDE SEQUENCE [LARGE SCALE GENOMIC DNA]</scope>
    <source>
        <strain evidence="6 7">DSM 29043</strain>
    </source>
</reference>
<dbReference type="AlphaFoldDB" id="A0A7Y9XSK8"/>
<evidence type="ECO:0000256" key="2">
    <source>
        <dbReference type="ARBA" id="ARBA00023125"/>
    </source>
</evidence>
<keyword evidence="7" id="KW-1185">Reference proteome</keyword>
<dbReference type="GO" id="GO:0003700">
    <property type="term" value="F:DNA-binding transcription factor activity"/>
    <property type="evidence" value="ECO:0007669"/>
    <property type="project" value="TreeGrafter"/>
</dbReference>
<keyword evidence="2 4" id="KW-0238">DNA-binding</keyword>
<comment type="caution">
    <text evidence="6">The sequence shown here is derived from an EMBL/GenBank/DDBJ whole genome shotgun (WGS) entry which is preliminary data.</text>
</comment>
<evidence type="ECO:0000256" key="4">
    <source>
        <dbReference type="PROSITE-ProRule" id="PRU00335"/>
    </source>
</evidence>
<dbReference type="EMBL" id="JACBZF010000001">
    <property type="protein sequence ID" value="NYH93775.1"/>
    <property type="molecule type" value="Genomic_DNA"/>
</dbReference>
<keyword evidence="1" id="KW-0805">Transcription regulation</keyword>
<dbReference type="InterPro" id="IPR050109">
    <property type="entry name" value="HTH-type_TetR-like_transc_reg"/>
</dbReference>
<organism evidence="6 7">
    <name type="scientific">Novosphingobium marinum</name>
    <dbReference type="NCBI Taxonomy" id="1514948"/>
    <lineage>
        <taxon>Bacteria</taxon>
        <taxon>Pseudomonadati</taxon>
        <taxon>Pseudomonadota</taxon>
        <taxon>Alphaproteobacteria</taxon>
        <taxon>Sphingomonadales</taxon>
        <taxon>Sphingomonadaceae</taxon>
        <taxon>Novosphingobium</taxon>
    </lineage>
</organism>
<feature type="domain" description="HTH tetR-type" evidence="5">
    <location>
        <begin position="29"/>
        <end position="89"/>
    </location>
</feature>